<dbReference type="OrthoDB" id="2186770at2759"/>
<feature type="region of interest" description="Disordered" evidence="1">
    <location>
        <begin position="171"/>
        <end position="223"/>
    </location>
</feature>
<dbReference type="Gene3D" id="2.40.50.140">
    <property type="entry name" value="Nucleic acid-binding proteins"/>
    <property type="match status" value="1"/>
</dbReference>
<evidence type="ECO:0000313" key="3">
    <source>
        <dbReference type="Proteomes" id="UP000012073"/>
    </source>
</evidence>
<dbReference type="AlphaFoldDB" id="R7QIR3"/>
<evidence type="ECO:0000313" key="2">
    <source>
        <dbReference type="EMBL" id="CDF37366.1"/>
    </source>
</evidence>
<feature type="compositionally biased region" description="Polar residues" evidence="1">
    <location>
        <begin position="200"/>
        <end position="209"/>
    </location>
</feature>
<dbReference type="GeneID" id="17324921"/>
<evidence type="ECO:0000256" key="1">
    <source>
        <dbReference type="SAM" id="MobiDB-lite"/>
    </source>
</evidence>
<reference evidence="3" key="1">
    <citation type="journal article" date="2013" name="Proc. Natl. Acad. Sci. U.S.A.">
        <title>Genome structure and metabolic features in the red seaweed Chondrus crispus shed light on evolution of the Archaeplastida.</title>
        <authorList>
            <person name="Collen J."/>
            <person name="Porcel B."/>
            <person name="Carre W."/>
            <person name="Ball S.G."/>
            <person name="Chaparro C."/>
            <person name="Tonon T."/>
            <person name="Barbeyron T."/>
            <person name="Michel G."/>
            <person name="Noel B."/>
            <person name="Valentin K."/>
            <person name="Elias M."/>
            <person name="Artiguenave F."/>
            <person name="Arun A."/>
            <person name="Aury J.M."/>
            <person name="Barbosa-Neto J.F."/>
            <person name="Bothwell J.H."/>
            <person name="Bouget F.Y."/>
            <person name="Brillet L."/>
            <person name="Cabello-Hurtado F."/>
            <person name="Capella-Gutierrez S."/>
            <person name="Charrier B."/>
            <person name="Cladiere L."/>
            <person name="Cock J.M."/>
            <person name="Coelho S.M."/>
            <person name="Colleoni C."/>
            <person name="Czjzek M."/>
            <person name="Da Silva C."/>
            <person name="Delage L."/>
            <person name="Denoeud F."/>
            <person name="Deschamps P."/>
            <person name="Dittami S.M."/>
            <person name="Gabaldon T."/>
            <person name="Gachon C.M."/>
            <person name="Groisillier A."/>
            <person name="Herve C."/>
            <person name="Jabbari K."/>
            <person name="Katinka M."/>
            <person name="Kloareg B."/>
            <person name="Kowalczyk N."/>
            <person name="Labadie K."/>
            <person name="Leblanc C."/>
            <person name="Lopez P.J."/>
            <person name="McLachlan D.H."/>
            <person name="Meslet-Cladiere L."/>
            <person name="Moustafa A."/>
            <person name="Nehr Z."/>
            <person name="Nyvall Collen P."/>
            <person name="Panaud O."/>
            <person name="Partensky F."/>
            <person name="Poulain J."/>
            <person name="Rensing S.A."/>
            <person name="Rousvoal S."/>
            <person name="Samson G."/>
            <person name="Symeonidi A."/>
            <person name="Weissenbach J."/>
            <person name="Zambounis A."/>
            <person name="Wincker P."/>
            <person name="Boyen C."/>
        </authorList>
    </citation>
    <scope>NUCLEOTIDE SEQUENCE [LARGE SCALE GENOMIC DNA]</scope>
    <source>
        <strain evidence="3">cv. Stackhouse</strain>
    </source>
</reference>
<dbReference type="KEGG" id="ccp:CHC_T00005603001"/>
<dbReference type="InterPro" id="IPR012340">
    <property type="entry name" value="NA-bd_OB-fold"/>
</dbReference>
<gene>
    <name evidence="2" type="ORF">CHC_T00005603001</name>
</gene>
<sequence length="404" mass="45492">MTKRYLRTVAEVVQALPSTDFLTKSFDLLCCMKEDTRIRNVGGTLKFVVSDAFFNAGQSGLQMRVESENSMDQLEHDPASQFAEFCPTWQSRPTGSSVWLLIRDIRIQTEGSQRVAVLQVGRKTSTLVWQSANAPLVGTFREKLGGLRVVSNDAPVASHLREHATVQERHVPDLPRESCALNHENGNGSGASKRRKRLDSSAQPATQPQAIRPPHPDSFAKQSTVCSRPSIEMQLSSIAGLREAVSKRKLHPHRIRARARACSVPRDTRQLCRPWCARCKVFMKVHGNLRAVECVKCARVLHKVQRAEMQWAYCVCLNMEDRAGRRLDVWIEGEEGSSFFGAFPAADLAKNVDKRRRLLKLFQTLLNPEVEIDCCVVPYEYEDTHGLCHVASKIFATKLIEDLR</sequence>
<proteinExistence type="predicted"/>
<organism evidence="2 3">
    <name type="scientific">Chondrus crispus</name>
    <name type="common">Carrageen Irish moss</name>
    <name type="synonym">Polymorpha crispa</name>
    <dbReference type="NCBI Taxonomy" id="2769"/>
    <lineage>
        <taxon>Eukaryota</taxon>
        <taxon>Rhodophyta</taxon>
        <taxon>Florideophyceae</taxon>
        <taxon>Rhodymeniophycidae</taxon>
        <taxon>Gigartinales</taxon>
        <taxon>Gigartinaceae</taxon>
        <taxon>Chondrus</taxon>
    </lineage>
</organism>
<keyword evidence="3" id="KW-1185">Reference proteome</keyword>
<protein>
    <submittedName>
        <fullName evidence="2">Uncharacterized protein</fullName>
    </submittedName>
</protein>
<dbReference type="EMBL" id="HG001833">
    <property type="protein sequence ID" value="CDF37366.1"/>
    <property type="molecule type" value="Genomic_DNA"/>
</dbReference>
<name>R7QIR3_CHOCR</name>
<dbReference type="RefSeq" id="XP_005717185.1">
    <property type="nucleotide sequence ID" value="XM_005717128.1"/>
</dbReference>
<dbReference type="Gramene" id="CDF37366">
    <property type="protein sequence ID" value="CDF37366"/>
    <property type="gene ID" value="CHC_T00005603001"/>
</dbReference>
<accession>R7QIR3</accession>
<dbReference type="Proteomes" id="UP000012073">
    <property type="component" value="Unassembled WGS sequence"/>
</dbReference>